<evidence type="ECO:0000313" key="2">
    <source>
        <dbReference type="EMBL" id="MBI8999741.1"/>
    </source>
</evidence>
<dbReference type="RefSeq" id="WP_198735169.1">
    <property type="nucleotide sequence ID" value="NZ_JAEIOT010000004.1"/>
</dbReference>
<dbReference type="EMBL" id="JAEIOT010000004">
    <property type="protein sequence ID" value="MBI8999741.1"/>
    <property type="molecule type" value="Genomic_DNA"/>
</dbReference>
<protein>
    <submittedName>
        <fullName evidence="2">Uncharacterized protein</fullName>
    </submittedName>
</protein>
<gene>
    <name evidence="2" type="ORF">JDV76_01955</name>
</gene>
<feature type="region of interest" description="Disordered" evidence="1">
    <location>
        <begin position="25"/>
        <end position="65"/>
    </location>
</feature>
<sequence length="65" mass="6741">MSPRETLEDLRAVDADPAAIEAFEAGIGQSPESPSAALSEQHIENGHAHASESSTTQEAAPANEL</sequence>
<keyword evidence="3" id="KW-1185">Reference proteome</keyword>
<evidence type="ECO:0000313" key="3">
    <source>
        <dbReference type="Proteomes" id="UP000625574"/>
    </source>
</evidence>
<evidence type="ECO:0000256" key="1">
    <source>
        <dbReference type="SAM" id="MobiDB-lite"/>
    </source>
</evidence>
<dbReference type="Proteomes" id="UP000625574">
    <property type="component" value="Unassembled WGS sequence"/>
</dbReference>
<feature type="compositionally biased region" description="Basic and acidic residues" evidence="1">
    <location>
        <begin position="41"/>
        <end position="50"/>
    </location>
</feature>
<name>A0ABS0VSI5_9CORY</name>
<proteinExistence type="predicted"/>
<comment type="caution">
    <text evidence="2">The sequence shown here is derived from an EMBL/GenBank/DDBJ whole genome shotgun (WGS) entry which is preliminary data.</text>
</comment>
<accession>A0ABS0VSI5</accession>
<reference evidence="2 3" key="1">
    <citation type="submission" date="2020-12" db="EMBL/GenBank/DDBJ databases">
        <title>Genome public.</title>
        <authorList>
            <person name="Sun Q."/>
        </authorList>
    </citation>
    <scope>NUCLEOTIDE SEQUENCE [LARGE SCALE GENOMIC DNA]</scope>
    <source>
        <strain evidence="2 3">CCM 8864</strain>
    </source>
</reference>
<organism evidence="2 3">
    <name type="scientific">Corynebacterium marambiense</name>
    <dbReference type="NCBI Taxonomy" id="2765364"/>
    <lineage>
        <taxon>Bacteria</taxon>
        <taxon>Bacillati</taxon>
        <taxon>Actinomycetota</taxon>
        <taxon>Actinomycetes</taxon>
        <taxon>Mycobacteriales</taxon>
        <taxon>Corynebacteriaceae</taxon>
        <taxon>Corynebacterium</taxon>
    </lineage>
</organism>